<dbReference type="PANTHER" id="PTHR21502">
    <property type="entry name" value="ZINC FINGER PROTEIN DZIP1"/>
    <property type="match status" value="1"/>
</dbReference>
<comment type="caution">
    <text evidence="3">The sequence shown here is derived from an EMBL/GenBank/DDBJ whole genome shotgun (WGS) entry which is preliminary data.</text>
</comment>
<feature type="domain" description="Cilium assembly protein DZIP1 N-terminal" evidence="2">
    <location>
        <begin position="6"/>
        <end position="102"/>
    </location>
</feature>
<organism evidence="3 4">
    <name type="scientific">Aureococcus anophagefferens</name>
    <name type="common">Harmful bloom alga</name>
    <dbReference type="NCBI Taxonomy" id="44056"/>
    <lineage>
        <taxon>Eukaryota</taxon>
        <taxon>Sar</taxon>
        <taxon>Stramenopiles</taxon>
        <taxon>Ochrophyta</taxon>
        <taxon>Pelagophyceae</taxon>
        <taxon>Pelagomonadales</taxon>
        <taxon>Pelagomonadaceae</taxon>
        <taxon>Aureococcus</taxon>
    </lineage>
</organism>
<keyword evidence="1" id="KW-0175">Coiled coil</keyword>
<evidence type="ECO:0000313" key="4">
    <source>
        <dbReference type="Proteomes" id="UP001363151"/>
    </source>
</evidence>
<proteinExistence type="predicted"/>
<protein>
    <recommendedName>
        <fullName evidence="2">Cilium assembly protein DZIP1 N-terminal domain-containing protein</fullName>
    </recommendedName>
</protein>
<dbReference type="Proteomes" id="UP001363151">
    <property type="component" value="Unassembled WGS sequence"/>
</dbReference>
<evidence type="ECO:0000313" key="3">
    <source>
        <dbReference type="EMBL" id="KAK7248069.1"/>
    </source>
</evidence>
<accession>A0ABR1G594</accession>
<dbReference type="PANTHER" id="PTHR21502:SF3">
    <property type="entry name" value="CILIUM ASSEMBLY PROTEIN DZIP1L"/>
    <property type="match status" value="1"/>
</dbReference>
<keyword evidence="4" id="KW-1185">Reference proteome</keyword>
<dbReference type="EMBL" id="JBBJCI010000121">
    <property type="protein sequence ID" value="KAK7248069.1"/>
    <property type="molecule type" value="Genomic_DNA"/>
</dbReference>
<sequence>MAAPRFRLRTGAPDWAKITAVDVDDVLETGSAGDVLSDLVDDLAFCKVVPPELRKVGHDASATMVRLLQLAVEYLLHVQEALGDEVVAKESALRELAEDAAAPRARGVSDAKRKALARQVGEFRDVALGIASAARAAGVDTAKWLRSLQDDGGAYEDDSEVMGLYGARAPRLGLRPVRQGLRES</sequence>
<dbReference type="Pfam" id="PF13815">
    <property type="entry name" value="Dzip-like_N"/>
    <property type="match status" value="1"/>
</dbReference>
<dbReference type="InterPro" id="IPR032714">
    <property type="entry name" value="DZIP1_N"/>
</dbReference>
<evidence type="ECO:0000256" key="1">
    <source>
        <dbReference type="ARBA" id="ARBA00023054"/>
    </source>
</evidence>
<gene>
    <name evidence="3" type="ORF">SO694_00087121</name>
</gene>
<name>A0ABR1G594_AURAN</name>
<dbReference type="InterPro" id="IPR051241">
    <property type="entry name" value="DZIP_RILPL"/>
</dbReference>
<evidence type="ECO:0000259" key="2">
    <source>
        <dbReference type="Pfam" id="PF13815"/>
    </source>
</evidence>
<reference evidence="3 4" key="1">
    <citation type="submission" date="2024-03" db="EMBL/GenBank/DDBJ databases">
        <title>Aureococcus anophagefferens CCMP1851 and Kratosvirus quantuckense: Draft genome of a second virus-susceptible host strain in the model system.</title>
        <authorList>
            <person name="Chase E."/>
            <person name="Truchon A.R."/>
            <person name="Schepens W."/>
            <person name="Wilhelm S.W."/>
        </authorList>
    </citation>
    <scope>NUCLEOTIDE SEQUENCE [LARGE SCALE GENOMIC DNA]</scope>
    <source>
        <strain evidence="3 4">CCMP1851</strain>
    </source>
</reference>